<accession>A0A1I5Z013</accession>
<gene>
    <name evidence="1" type="ORF">SAMN05444277_11536</name>
</gene>
<dbReference type="EMBL" id="FOXQ01000015">
    <property type="protein sequence ID" value="SFQ49781.1"/>
    <property type="molecule type" value="Genomic_DNA"/>
</dbReference>
<organism evidence="1 2">
    <name type="scientific">Parafilimonas terrae</name>
    <dbReference type="NCBI Taxonomy" id="1465490"/>
    <lineage>
        <taxon>Bacteria</taxon>
        <taxon>Pseudomonadati</taxon>
        <taxon>Bacteroidota</taxon>
        <taxon>Chitinophagia</taxon>
        <taxon>Chitinophagales</taxon>
        <taxon>Chitinophagaceae</taxon>
        <taxon>Parafilimonas</taxon>
    </lineage>
</organism>
<name>A0A1I5Z013_9BACT</name>
<evidence type="ECO:0000313" key="2">
    <source>
        <dbReference type="Proteomes" id="UP000199031"/>
    </source>
</evidence>
<protein>
    <submittedName>
        <fullName evidence="1">Uncharacterized protein</fullName>
    </submittedName>
</protein>
<sequence>MLATGITVNLFAQSGDKVFDISDNILFTRSFYIDFGNSNKMKIDLSDISDLERVGNIDSLLKIFLNDIAFLKDSLIDPLTSKRIDYITDAHNRKKIRFQQYLPKSSSFLINKGETVTLRTMQDTINMIGVIPDPPKPTTKLSATATRYYHFEFYLNNIEELAGYMNGILRQKFTTLQADVKSKWHIVQGTGSWYMIKDPAITAEAVAGYRPGTSNDQLTGYYSANIQNYKNYFVPSASIGIKLSIVNRARTYKWEPTITWEPNFLFSRDSTGKLKTYRNDFLTFMYEQGGIKDHDATKGFSYSAAFSLGYLINRKGDFFEKNTFRFGAGKIQFYKTSVEPLLYFNNFFKGVTPGIRITQSIFQ</sequence>
<keyword evidence="2" id="KW-1185">Reference proteome</keyword>
<dbReference type="AlphaFoldDB" id="A0A1I5Z013"/>
<dbReference type="STRING" id="1465490.SAMN05444277_11536"/>
<evidence type="ECO:0000313" key="1">
    <source>
        <dbReference type="EMBL" id="SFQ49781.1"/>
    </source>
</evidence>
<reference evidence="1 2" key="1">
    <citation type="submission" date="2016-10" db="EMBL/GenBank/DDBJ databases">
        <authorList>
            <person name="de Groot N.N."/>
        </authorList>
    </citation>
    <scope>NUCLEOTIDE SEQUENCE [LARGE SCALE GENOMIC DNA]</scope>
    <source>
        <strain evidence="1 2">DSM 28286</strain>
    </source>
</reference>
<proteinExistence type="predicted"/>
<dbReference type="Proteomes" id="UP000199031">
    <property type="component" value="Unassembled WGS sequence"/>
</dbReference>